<reference evidence="11" key="1">
    <citation type="journal article" date="2019" name="Int. J. Syst. Evol. Microbiol.">
        <title>The Global Catalogue of Microorganisms (GCM) 10K type strain sequencing project: providing services to taxonomists for standard genome sequencing and annotation.</title>
        <authorList>
            <consortium name="The Broad Institute Genomics Platform"/>
            <consortium name="The Broad Institute Genome Sequencing Center for Infectious Disease"/>
            <person name="Wu L."/>
            <person name="Ma J."/>
        </authorList>
    </citation>
    <scope>NUCLEOTIDE SEQUENCE [LARGE SCALE GENOMIC DNA]</scope>
    <source>
        <strain evidence="11">CGMCC 1.18575</strain>
    </source>
</reference>
<gene>
    <name evidence="10" type="ORF">ACFPOF_23945</name>
</gene>
<proteinExistence type="inferred from homology"/>
<dbReference type="SUPFAM" id="SSF55545">
    <property type="entry name" value="beta-N-acetylhexosaminidase-like domain"/>
    <property type="match status" value="1"/>
</dbReference>
<dbReference type="SUPFAM" id="SSF81296">
    <property type="entry name" value="E set domains"/>
    <property type="match status" value="1"/>
</dbReference>
<dbReference type="PANTHER" id="PTHR43678">
    <property type="entry name" value="PUTATIVE (AFU_ORTHOLOGUE AFUA_2G00640)-RELATED"/>
    <property type="match status" value="1"/>
</dbReference>
<dbReference type="RefSeq" id="WP_378137428.1">
    <property type="nucleotide sequence ID" value="NZ_JBHSMI010000042.1"/>
</dbReference>
<keyword evidence="7" id="KW-0624">Polysaccharide degradation</keyword>
<accession>A0ABW0HXZ5</accession>
<comment type="similarity">
    <text evidence="1">Belongs to the glycosyl hydrolase 20 family.</text>
</comment>
<evidence type="ECO:0000256" key="2">
    <source>
        <dbReference type="ARBA" id="ARBA00022729"/>
    </source>
</evidence>
<organism evidence="10 11">
    <name type="scientific">Cohnella soli</name>
    <dbReference type="NCBI Taxonomy" id="425005"/>
    <lineage>
        <taxon>Bacteria</taxon>
        <taxon>Bacillati</taxon>
        <taxon>Bacillota</taxon>
        <taxon>Bacilli</taxon>
        <taxon>Bacillales</taxon>
        <taxon>Paenibacillaceae</taxon>
        <taxon>Cohnella</taxon>
    </lineage>
</organism>
<comment type="caution">
    <text evidence="10">The sequence shown here is derived from an EMBL/GenBank/DDBJ whole genome shotgun (WGS) entry which is preliminary data.</text>
</comment>
<dbReference type="PANTHER" id="PTHR43678:SF1">
    <property type="entry name" value="BETA-N-ACETYLHEXOSAMINIDASE"/>
    <property type="match status" value="1"/>
</dbReference>
<sequence>MKSINILLIFFVITFFIASVFPAKTLTASAATITGPNLALGKPVFSSSNEVDWLGAENAVDGNDSTQWSSLYTDDQWFYVDLGEQTEIDRVVIKWQVAYAEKYQILVSDDTENWRNVLDNDGIIEGNGGRAVIDFGTTSARYVKFMGVKRGTNYGYSFYEFEVYHVEKDPLTRIIEGIKQLPAIVDGQNAIELPEVPEGYKISVYGSDRPQVIDKEGEIHTPLVEAKVNLLFQVEDLNNPENKAISRNVLVSVPGLHTQTGDLNKEPKVIPSLREWYGGVGNFTLTENSKIVINPNDAADLQVSAETTKQNIEEISGYSLDIVQGNPTIGDIFLTLDESVEKLGEEGYLFEVGDYVTIKSAHVKGAFYGTRTALQILKQDKGHRYIPKGTARDYPKYETRGMMLDVARKFYTIDFLRDYIKLLSWYKMNQFQIHLNDDIWGYPSEFRLENEKYPAITSKDGYYTKNEFRELQQLGMAYGVNIVPEIDTPGHSGAFIAYDPSLGSGNSLDLNKQETVEFVKSLFDEYLDGDNPTFIGPDVHVGMDEYHVNSQDDVEAYRGYMDTIIKHINSKGKRPHLWGALASYEGQTPISNDATMEVYYEPAGGPVQAIDKGFDILNVDDGYTYLIPNIVDYLDTQLLYNEWEPTKWRTSILPYGHPKLKGGMFAFWNDTSNATGISMHDSHIRMLPAIQTLSEKMWTGTREDKDYNGFLKAASAIGDAPNAEISHKLEVENPTGNVIEYLFEKDLKDTSGNGFDGIGKNVTIAEGKFGNGLRLGGGNSYVETPLRSLGFGWTVSMWIKPDTGNAPNAVIMESPEGQLKLSQGNSGKLGFTKENYDSTFNYQVPEGKWTHLLLTGDDQGTSLYVNGNEYVERMETGAKLQTFILPVEKIGSDTNAFKGTIDNVMIFNRKIDIVERKNIALNQPYSSSGDEVPSADKAFDGKFSTTWSSEYSDTAWLEVDLQSEKEISEVVFKWGLAYPVQYKVLVSRDGQQWTNVFRSDAVISGNPGTESIQFNPIKARYVKFQGVKRTMIIGQYWGYNIKEFEVYETSANAKWTEYKQLFEQAAGLLALGKGKEAIRNQLLESVNRFPYAVDSSAQTFREQIAALQDSINQGDLSSEVIIMPNQATFDLKIGKQADVKVYVARKNSELAAIFNGDTKLAEGNDYVYSNGIVTVKKEYLSGSKAGSTTKLTFTFTNDVSEQDLSIEIVDTTATVTNPGSGGWTGGGSSTDQKQLTLSPGAAGELSFDGEFTVIVPSGAANKELRLTITKAIATSTLIGVQKTLLSSVYEVLSNLTGELGKPATVTLSFDPSKLGKGHKASIFAYDEAKKQWIDIGGVVDGNKISVEVDRFTKLAVFAVSENGTNVPTDKPVFKDTAKHWAENAIAKGVEAGFISGYADGTFKPNAAVTRAEFAVMLARAFNLQGNGADSDFTDGAQIGKWAKQGIAQAIEAGIIKGYANGSFRPDAPISRSEMIVMVARTMNLDMNNKAATAFTDDKAIPSWAQGAVNAAVQLNLISGRGNNKFVPEGTASRAESVALLLRVLELRK</sequence>
<dbReference type="InterPro" id="IPR005102">
    <property type="entry name" value="Carbo-bd_X2"/>
</dbReference>
<dbReference type="InterPro" id="IPR015883">
    <property type="entry name" value="Glyco_hydro_20_cat"/>
</dbReference>
<evidence type="ECO:0000256" key="1">
    <source>
        <dbReference type="ARBA" id="ARBA00006285"/>
    </source>
</evidence>
<dbReference type="Gene3D" id="3.30.379.10">
    <property type="entry name" value="Chitobiase/beta-hexosaminidase domain 2-like"/>
    <property type="match status" value="1"/>
</dbReference>
<evidence type="ECO:0000256" key="3">
    <source>
        <dbReference type="ARBA" id="ARBA00022801"/>
    </source>
</evidence>
<evidence type="ECO:0000313" key="10">
    <source>
        <dbReference type="EMBL" id="MFC5405808.1"/>
    </source>
</evidence>
<dbReference type="SMART" id="SM00231">
    <property type="entry name" value="FA58C"/>
    <property type="match status" value="1"/>
</dbReference>
<keyword evidence="2" id="KW-0732">Signal</keyword>
<evidence type="ECO:0000313" key="11">
    <source>
        <dbReference type="Proteomes" id="UP001596113"/>
    </source>
</evidence>
<dbReference type="Pfam" id="PF00754">
    <property type="entry name" value="F5_F8_type_C"/>
    <property type="match status" value="2"/>
</dbReference>
<dbReference type="Gene3D" id="2.60.120.200">
    <property type="match status" value="1"/>
</dbReference>
<dbReference type="InterPro" id="IPR052764">
    <property type="entry name" value="GH20_Enzymes"/>
</dbReference>
<keyword evidence="6" id="KW-0326">Glycosidase</keyword>
<dbReference type="InterPro" id="IPR017853">
    <property type="entry name" value="GH"/>
</dbReference>
<dbReference type="InterPro" id="IPR029018">
    <property type="entry name" value="Hex-like_dom2"/>
</dbReference>
<evidence type="ECO:0000256" key="6">
    <source>
        <dbReference type="ARBA" id="ARBA00023295"/>
    </source>
</evidence>
<dbReference type="EMBL" id="JBHSMI010000042">
    <property type="protein sequence ID" value="MFC5405808.1"/>
    <property type="molecule type" value="Genomic_DNA"/>
</dbReference>
<keyword evidence="4" id="KW-0136">Cellulose degradation</keyword>
<evidence type="ECO:0000256" key="5">
    <source>
        <dbReference type="ARBA" id="ARBA00023277"/>
    </source>
</evidence>
<dbReference type="InterPro" id="IPR008979">
    <property type="entry name" value="Galactose-bd-like_sf"/>
</dbReference>
<dbReference type="PRINTS" id="PR00738">
    <property type="entry name" value="GLHYDRLASE20"/>
</dbReference>
<dbReference type="InterPro" id="IPR013320">
    <property type="entry name" value="ConA-like_dom_sf"/>
</dbReference>
<dbReference type="Pfam" id="PF00395">
    <property type="entry name" value="SLH"/>
    <property type="match status" value="3"/>
</dbReference>
<evidence type="ECO:0000259" key="8">
    <source>
        <dbReference type="PROSITE" id="PS50022"/>
    </source>
</evidence>
<dbReference type="CDD" id="cd06564">
    <property type="entry name" value="GH20_DspB_LnbB-like"/>
    <property type="match status" value="1"/>
</dbReference>
<evidence type="ECO:0000259" key="9">
    <source>
        <dbReference type="PROSITE" id="PS51272"/>
    </source>
</evidence>
<feature type="domain" description="F5/8 type C" evidence="8">
    <location>
        <begin position="26"/>
        <end position="166"/>
    </location>
</feature>
<dbReference type="InterPro" id="IPR013783">
    <property type="entry name" value="Ig-like_fold"/>
</dbReference>
<dbReference type="InterPro" id="IPR001119">
    <property type="entry name" value="SLH_dom"/>
</dbReference>
<evidence type="ECO:0000256" key="4">
    <source>
        <dbReference type="ARBA" id="ARBA00023001"/>
    </source>
</evidence>
<feature type="domain" description="SLH" evidence="9">
    <location>
        <begin position="1494"/>
        <end position="1548"/>
    </location>
</feature>
<dbReference type="Proteomes" id="UP001596113">
    <property type="component" value="Unassembled WGS sequence"/>
</dbReference>
<dbReference type="Gene3D" id="2.60.40.10">
    <property type="entry name" value="Immunoglobulins"/>
    <property type="match status" value="1"/>
</dbReference>
<keyword evidence="5" id="KW-0119">Carbohydrate metabolism</keyword>
<dbReference type="PROSITE" id="PS50022">
    <property type="entry name" value="FA58C_3"/>
    <property type="match status" value="2"/>
</dbReference>
<dbReference type="InterPro" id="IPR025705">
    <property type="entry name" value="Beta_hexosaminidase_sua/sub"/>
</dbReference>
<keyword evidence="11" id="KW-1185">Reference proteome</keyword>
<dbReference type="Pfam" id="PF03442">
    <property type="entry name" value="CBM_X2"/>
    <property type="match status" value="1"/>
</dbReference>
<protein>
    <submittedName>
        <fullName evidence="10">Discoidin domain-containing protein</fullName>
    </submittedName>
</protein>
<dbReference type="Gene3D" id="3.20.20.80">
    <property type="entry name" value="Glycosidases"/>
    <property type="match status" value="1"/>
</dbReference>
<evidence type="ECO:0000256" key="7">
    <source>
        <dbReference type="ARBA" id="ARBA00023326"/>
    </source>
</evidence>
<keyword evidence="3" id="KW-0378">Hydrolase</keyword>
<dbReference type="Pfam" id="PF02838">
    <property type="entry name" value="Glyco_hydro_20b"/>
    <property type="match status" value="1"/>
</dbReference>
<dbReference type="InterPro" id="IPR014756">
    <property type="entry name" value="Ig_E-set"/>
</dbReference>
<feature type="domain" description="SLH" evidence="9">
    <location>
        <begin position="1368"/>
        <end position="1431"/>
    </location>
</feature>
<dbReference type="InterPro" id="IPR015882">
    <property type="entry name" value="HEX_bac_N"/>
</dbReference>
<name>A0ABW0HXZ5_9BACL</name>
<dbReference type="SUPFAM" id="SSF49785">
    <property type="entry name" value="Galactose-binding domain-like"/>
    <property type="match status" value="2"/>
</dbReference>
<dbReference type="Gene3D" id="2.60.120.260">
    <property type="entry name" value="Galactose-binding domain-like"/>
    <property type="match status" value="2"/>
</dbReference>
<dbReference type="SUPFAM" id="SSF49899">
    <property type="entry name" value="Concanavalin A-like lectins/glucanases"/>
    <property type="match status" value="1"/>
</dbReference>
<dbReference type="PROSITE" id="PS51272">
    <property type="entry name" value="SLH"/>
    <property type="match status" value="3"/>
</dbReference>
<dbReference type="SUPFAM" id="SSF51445">
    <property type="entry name" value="(Trans)glycosidases"/>
    <property type="match status" value="1"/>
</dbReference>
<dbReference type="Pfam" id="PF13385">
    <property type="entry name" value="Laminin_G_3"/>
    <property type="match status" value="1"/>
</dbReference>
<dbReference type="InterPro" id="IPR000421">
    <property type="entry name" value="FA58C"/>
</dbReference>
<feature type="domain" description="SLH" evidence="9">
    <location>
        <begin position="1432"/>
        <end position="1492"/>
    </location>
</feature>
<feature type="domain" description="F5/8 type C" evidence="8">
    <location>
        <begin position="899"/>
        <end position="1049"/>
    </location>
</feature>
<dbReference type="Pfam" id="PF00728">
    <property type="entry name" value="Glyco_hydro_20"/>
    <property type="match status" value="1"/>
</dbReference>